<evidence type="ECO:0000313" key="7">
    <source>
        <dbReference type="Proteomes" id="UP000059074"/>
    </source>
</evidence>
<dbReference type="Pfam" id="PF03466">
    <property type="entry name" value="LysR_substrate"/>
    <property type="match status" value="1"/>
</dbReference>
<sequence length="325" mass="36032">MTAISDLDIFARVARTGNMSAAGREIGLSPAVVSKRISQLEERLGTRLFQRTTRHLTLTETGAGYFKRVADILSLCEEAEDFVSRRNTKPRGLLKLSVPTAFSRKHISPHMKEFLARYPEIELHVNISDAFVDIIREGFDLAVRIGDLGETSLAARRIAADTRVLCASPSYIERHGVPPQLADLELHNCLTADPVDVWRLSGPEGEVQIRPQGSVHCNSVEFLRELVISGIGIGLLSIWDVGEELRDGALRIVLPQYRNAAGGVHVVYPSREFMPAKVDVLIDYLCELYGPAPYWEKDLNLDKAISSRPARKVGKPARAVVDDKI</sequence>
<evidence type="ECO:0000256" key="1">
    <source>
        <dbReference type="ARBA" id="ARBA00009437"/>
    </source>
</evidence>
<dbReference type="PATRIC" id="fig|121290.4.peg.2660"/>
<dbReference type="InterPro" id="IPR058163">
    <property type="entry name" value="LysR-type_TF_proteobact-type"/>
</dbReference>
<dbReference type="InterPro" id="IPR000847">
    <property type="entry name" value="LysR_HTH_N"/>
</dbReference>
<dbReference type="InterPro" id="IPR005119">
    <property type="entry name" value="LysR_subst-bd"/>
</dbReference>
<keyword evidence="2" id="KW-0805">Transcription regulation</keyword>
<dbReference type="PANTHER" id="PTHR30537">
    <property type="entry name" value="HTH-TYPE TRANSCRIPTIONAL REGULATOR"/>
    <property type="match status" value="1"/>
</dbReference>
<accession>A0A109BIB2</accession>
<dbReference type="Proteomes" id="UP000059074">
    <property type="component" value="Unassembled WGS sequence"/>
</dbReference>
<dbReference type="AlphaFoldDB" id="A0A109BIB2"/>
<dbReference type="CDD" id="cd08422">
    <property type="entry name" value="PBP2_CrgA_like"/>
    <property type="match status" value="1"/>
</dbReference>
<dbReference type="InterPro" id="IPR036388">
    <property type="entry name" value="WH-like_DNA-bd_sf"/>
</dbReference>
<dbReference type="InterPro" id="IPR036390">
    <property type="entry name" value="WH_DNA-bd_sf"/>
</dbReference>
<dbReference type="GO" id="GO:0003700">
    <property type="term" value="F:DNA-binding transcription factor activity"/>
    <property type="evidence" value="ECO:0007669"/>
    <property type="project" value="InterPro"/>
</dbReference>
<evidence type="ECO:0000256" key="2">
    <source>
        <dbReference type="ARBA" id="ARBA00023015"/>
    </source>
</evidence>
<reference evidence="6 7" key="1">
    <citation type="submission" date="2015-10" db="EMBL/GenBank/DDBJ databases">
        <title>Transcriptomic analysis of a linuron degrading triple-species bacterial consortium.</title>
        <authorList>
            <person name="Albers P."/>
        </authorList>
    </citation>
    <scope>NUCLEOTIDE SEQUENCE [LARGE SCALE GENOMIC DNA]</scope>
    <source>
        <strain evidence="6 7">WDL6</strain>
    </source>
</reference>
<keyword evidence="7" id="KW-1185">Reference proteome</keyword>
<dbReference type="STRING" id="121290.APY04_1424"/>
<dbReference type="SUPFAM" id="SSF46785">
    <property type="entry name" value="Winged helix' DNA-binding domain"/>
    <property type="match status" value="1"/>
</dbReference>
<evidence type="ECO:0000313" key="6">
    <source>
        <dbReference type="EMBL" id="KWT69341.1"/>
    </source>
</evidence>
<dbReference type="RefSeq" id="WP_083509560.1">
    <property type="nucleotide sequence ID" value="NZ_LMTR01000045.1"/>
</dbReference>
<dbReference type="FunFam" id="1.10.10.10:FF:000001">
    <property type="entry name" value="LysR family transcriptional regulator"/>
    <property type="match status" value="1"/>
</dbReference>
<evidence type="ECO:0000259" key="5">
    <source>
        <dbReference type="PROSITE" id="PS50931"/>
    </source>
</evidence>
<feature type="domain" description="HTH lysR-type" evidence="5">
    <location>
        <begin position="1"/>
        <end position="59"/>
    </location>
</feature>
<comment type="caution">
    <text evidence="6">The sequence shown here is derived from an EMBL/GenBank/DDBJ whole genome shotgun (WGS) entry which is preliminary data.</text>
</comment>
<organism evidence="6 7">
    <name type="scientific">Hyphomicrobium sulfonivorans</name>
    <dbReference type="NCBI Taxonomy" id="121290"/>
    <lineage>
        <taxon>Bacteria</taxon>
        <taxon>Pseudomonadati</taxon>
        <taxon>Pseudomonadota</taxon>
        <taxon>Alphaproteobacteria</taxon>
        <taxon>Hyphomicrobiales</taxon>
        <taxon>Hyphomicrobiaceae</taxon>
        <taxon>Hyphomicrobium</taxon>
    </lineage>
</organism>
<dbReference type="GO" id="GO:0006351">
    <property type="term" value="P:DNA-templated transcription"/>
    <property type="evidence" value="ECO:0007669"/>
    <property type="project" value="TreeGrafter"/>
</dbReference>
<comment type="similarity">
    <text evidence="1">Belongs to the LysR transcriptional regulatory family.</text>
</comment>
<dbReference type="EMBL" id="LMTR01000045">
    <property type="protein sequence ID" value="KWT69341.1"/>
    <property type="molecule type" value="Genomic_DNA"/>
</dbReference>
<gene>
    <name evidence="6" type="ORF">APY04_1424</name>
</gene>
<dbReference type="GO" id="GO:0043565">
    <property type="term" value="F:sequence-specific DNA binding"/>
    <property type="evidence" value="ECO:0007669"/>
    <property type="project" value="TreeGrafter"/>
</dbReference>
<keyword evidence="4" id="KW-0804">Transcription</keyword>
<dbReference type="OrthoDB" id="9786526at2"/>
<name>A0A109BIB2_HYPSL</name>
<dbReference type="FunFam" id="3.40.190.290:FF:000001">
    <property type="entry name" value="Transcriptional regulator, LysR family"/>
    <property type="match status" value="1"/>
</dbReference>
<dbReference type="SUPFAM" id="SSF53850">
    <property type="entry name" value="Periplasmic binding protein-like II"/>
    <property type="match status" value="1"/>
</dbReference>
<proteinExistence type="inferred from homology"/>
<keyword evidence="3" id="KW-0238">DNA-binding</keyword>
<dbReference type="Gene3D" id="3.40.190.290">
    <property type="match status" value="1"/>
</dbReference>
<dbReference type="PROSITE" id="PS50931">
    <property type="entry name" value="HTH_LYSR"/>
    <property type="match status" value="1"/>
</dbReference>
<dbReference type="PANTHER" id="PTHR30537:SF5">
    <property type="entry name" value="HTH-TYPE TRANSCRIPTIONAL ACTIVATOR TTDR-RELATED"/>
    <property type="match status" value="1"/>
</dbReference>
<protein>
    <submittedName>
        <fullName evidence="6">Transcriptional regulator, LysR family, in glycolate utilization operon</fullName>
    </submittedName>
</protein>
<dbReference type="Pfam" id="PF00126">
    <property type="entry name" value="HTH_1"/>
    <property type="match status" value="1"/>
</dbReference>
<evidence type="ECO:0000256" key="4">
    <source>
        <dbReference type="ARBA" id="ARBA00023163"/>
    </source>
</evidence>
<evidence type="ECO:0000256" key="3">
    <source>
        <dbReference type="ARBA" id="ARBA00023125"/>
    </source>
</evidence>
<dbReference type="Gene3D" id="1.10.10.10">
    <property type="entry name" value="Winged helix-like DNA-binding domain superfamily/Winged helix DNA-binding domain"/>
    <property type="match status" value="1"/>
</dbReference>